<dbReference type="Pfam" id="PF02518">
    <property type="entry name" value="HATPase_c"/>
    <property type="match status" value="1"/>
</dbReference>
<dbReference type="PROSITE" id="PS50109">
    <property type="entry name" value="HIS_KIN"/>
    <property type="match status" value="1"/>
</dbReference>
<keyword evidence="10" id="KW-0732">Signal</keyword>
<evidence type="ECO:0000256" key="12">
    <source>
        <dbReference type="ARBA" id="ARBA00022824"/>
    </source>
</evidence>
<dbReference type="OrthoDB" id="10266508at2759"/>
<evidence type="ECO:0000256" key="5">
    <source>
        <dbReference type="ARBA" id="ARBA00022475"/>
    </source>
</evidence>
<evidence type="ECO:0000256" key="1">
    <source>
        <dbReference type="ARBA" id="ARBA00000085"/>
    </source>
</evidence>
<dbReference type="Pfam" id="PF07983">
    <property type="entry name" value="X8"/>
    <property type="match status" value="1"/>
</dbReference>
<feature type="domain" description="Response regulatory" evidence="22">
    <location>
        <begin position="1123"/>
        <end position="1260"/>
    </location>
</feature>
<feature type="domain" description="CHASE" evidence="23">
    <location>
        <begin position="374"/>
        <end position="598"/>
    </location>
</feature>
<dbReference type="FunFam" id="3.30.450.350:FF:000001">
    <property type="entry name" value="Histidine kinase 4"/>
    <property type="match status" value="1"/>
</dbReference>
<dbReference type="InterPro" id="IPR006189">
    <property type="entry name" value="CHASE_dom"/>
</dbReference>
<evidence type="ECO:0000256" key="19">
    <source>
        <dbReference type="PROSITE-ProRule" id="PRU00169"/>
    </source>
</evidence>
<evidence type="ECO:0000256" key="17">
    <source>
        <dbReference type="ARBA" id="ARBA00023180"/>
    </source>
</evidence>
<dbReference type="GO" id="GO:0048509">
    <property type="term" value="P:regulation of meristem development"/>
    <property type="evidence" value="ECO:0007669"/>
    <property type="project" value="UniProtKB-ARBA"/>
</dbReference>
<evidence type="ECO:0000259" key="21">
    <source>
        <dbReference type="PROSITE" id="PS50109"/>
    </source>
</evidence>
<dbReference type="GO" id="GO:0000155">
    <property type="term" value="F:phosphorelay sensor kinase activity"/>
    <property type="evidence" value="ECO:0007669"/>
    <property type="project" value="InterPro"/>
</dbReference>
<dbReference type="CDD" id="cd00082">
    <property type="entry name" value="HisKA"/>
    <property type="match status" value="1"/>
</dbReference>
<feature type="transmembrane region" description="Helical" evidence="20">
    <location>
        <begin position="68"/>
        <end position="88"/>
    </location>
</feature>
<evidence type="ECO:0000256" key="4">
    <source>
        <dbReference type="ARBA" id="ARBA00012438"/>
    </source>
</evidence>
<evidence type="ECO:0000259" key="22">
    <source>
        <dbReference type="PROSITE" id="PS50110"/>
    </source>
</evidence>
<feature type="domain" description="Response regulatory" evidence="22">
    <location>
        <begin position="967"/>
        <end position="1099"/>
    </location>
</feature>
<dbReference type="EMBL" id="JAKUCV010005052">
    <property type="protein sequence ID" value="KAJ4832880.1"/>
    <property type="molecule type" value="Genomic_DNA"/>
</dbReference>
<reference evidence="24" key="1">
    <citation type="submission" date="2022-02" db="EMBL/GenBank/DDBJ databases">
        <authorList>
            <person name="Henning P.M."/>
            <person name="McCubbin A.G."/>
            <person name="Shore J.S."/>
        </authorList>
    </citation>
    <scope>NUCLEOTIDE SEQUENCE</scope>
    <source>
        <strain evidence="24">F60SS</strain>
        <tissue evidence="24">Leaves</tissue>
    </source>
</reference>
<comment type="subcellular location">
    <subcellularLocation>
        <location evidence="3">Cell membrane</location>
        <topology evidence="3">Lipid-anchor</topology>
        <topology evidence="3">GPI-anchor</topology>
    </subcellularLocation>
    <subcellularLocation>
        <location evidence="2">Endoplasmic reticulum membrane</location>
        <topology evidence="2">Multi-pass membrane protein</topology>
    </subcellularLocation>
</comment>
<dbReference type="FunFam" id="1.10.287.130:FF:000015">
    <property type="entry name" value="Histidine kinase 4"/>
    <property type="match status" value="1"/>
</dbReference>
<evidence type="ECO:0000256" key="3">
    <source>
        <dbReference type="ARBA" id="ARBA00004609"/>
    </source>
</evidence>
<reference evidence="24" key="2">
    <citation type="journal article" date="2023" name="Plants (Basel)">
        <title>Annotation of the Turnera subulata (Passifloraceae) Draft Genome Reveals the S-Locus Evolved after the Divergence of Turneroideae from Passifloroideae in a Stepwise Manner.</title>
        <authorList>
            <person name="Henning P.M."/>
            <person name="Roalson E.H."/>
            <person name="Mir W."/>
            <person name="McCubbin A.G."/>
            <person name="Shore J.S."/>
        </authorList>
    </citation>
    <scope>NUCLEOTIDE SEQUENCE</scope>
    <source>
        <strain evidence="24">F60SS</strain>
    </source>
</reference>
<evidence type="ECO:0000256" key="6">
    <source>
        <dbReference type="ARBA" id="ARBA00022553"/>
    </source>
</evidence>
<dbReference type="CDD" id="cd16922">
    <property type="entry name" value="HATPase_EvgS-ArcB-TorS-like"/>
    <property type="match status" value="1"/>
</dbReference>
<dbReference type="GO" id="GO:0098552">
    <property type="term" value="C:side of membrane"/>
    <property type="evidence" value="ECO:0007669"/>
    <property type="project" value="UniProtKB-KW"/>
</dbReference>
<dbReference type="PRINTS" id="PR00344">
    <property type="entry name" value="BCTRLSENSOR"/>
</dbReference>
<dbReference type="SUPFAM" id="SSF47384">
    <property type="entry name" value="Homodimeric domain of signal transducing histidine kinase"/>
    <property type="match status" value="1"/>
</dbReference>
<dbReference type="GO" id="GO:0005789">
    <property type="term" value="C:endoplasmic reticulum membrane"/>
    <property type="evidence" value="ECO:0007669"/>
    <property type="project" value="UniProtKB-SubCell"/>
</dbReference>
<dbReference type="SMART" id="SM00448">
    <property type="entry name" value="REC"/>
    <property type="match status" value="1"/>
</dbReference>
<dbReference type="PANTHER" id="PTHR43719:SF35">
    <property type="entry name" value="HISTIDINE KINASE 2"/>
    <property type="match status" value="1"/>
</dbReference>
<dbReference type="InterPro" id="IPR036097">
    <property type="entry name" value="HisK_dim/P_sf"/>
</dbReference>
<dbReference type="InterPro" id="IPR036890">
    <property type="entry name" value="HATPase_C_sf"/>
</dbReference>
<evidence type="ECO:0000256" key="15">
    <source>
        <dbReference type="ARBA" id="ARBA00023157"/>
    </source>
</evidence>
<keyword evidence="6 19" id="KW-0597">Phosphoprotein</keyword>
<organism evidence="24 25">
    <name type="scientific">Turnera subulata</name>
    <dbReference type="NCBI Taxonomy" id="218843"/>
    <lineage>
        <taxon>Eukaryota</taxon>
        <taxon>Viridiplantae</taxon>
        <taxon>Streptophyta</taxon>
        <taxon>Embryophyta</taxon>
        <taxon>Tracheophyta</taxon>
        <taxon>Spermatophyta</taxon>
        <taxon>Magnoliopsida</taxon>
        <taxon>eudicotyledons</taxon>
        <taxon>Gunneridae</taxon>
        <taxon>Pentapetalae</taxon>
        <taxon>rosids</taxon>
        <taxon>fabids</taxon>
        <taxon>Malpighiales</taxon>
        <taxon>Passifloraceae</taxon>
        <taxon>Turnera</taxon>
    </lineage>
</organism>
<dbReference type="Gene3D" id="3.30.450.350">
    <property type="entry name" value="CHASE domain"/>
    <property type="match status" value="1"/>
</dbReference>
<dbReference type="InterPro" id="IPR012946">
    <property type="entry name" value="X8"/>
</dbReference>
<evidence type="ECO:0000256" key="9">
    <source>
        <dbReference type="ARBA" id="ARBA00022692"/>
    </source>
</evidence>
<dbReference type="InterPro" id="IPR005467">
    <property type="entry name" value="His_kinase_dom"/>
</dbReference>
<dbReference type="SMART" id="SM00387">
    <property type="entry name" value="HATPase_c"/>
    <property type="match status" value="1"/>
</dbReference>
<evidence type="ECO:0000256" key="10">
    <source>
        <dbReference type="ARBA" id="ARBA00022729"/>
    </source>
</evidence>
<dbReference type="InterPro" id="IPR001789">
    <property type="entry name" value="Sig_transdc_resp-reg_receiver"/>
</dbReference>
<protein>
    <recommendedName>
        <fullName evidence="4">histidine kinase</fullName>
        <ecNumber evidence="4">2.7.13.3</ecNumber>
    </recommendedName>
</protein>
<evidence type="ECO:0000259" key="23">
    <source>
        <dbReference type="PROSITE" id="PS50839"/>
    </source>
</evidence>
<dbReference type="SUPFAM" id="SSF55874">
    <property type="entry name" value="ATPase domain of HSP90 chaperone/DNA topoisomerase II/histidine kinase"/>
    <property type="match status" value="1"/>
</dbReference>
<dbReference type="SUPFAM" id="SSF52172">
    <property type="entry name" value="CheY-like"/>
    <property type="match status" value="2"/>
</dbReference>
<evidence type="ECO:0000256" key="14">
    <source>
        <dbReference type="ARBA" id="ARBA00023136"/>
    </source>
</evidence>
<gene>
    <name evidence="24" type="primary">AHK2</name>
    <name evidence="24" type="ORF">Tsubulata_020182</name>
</gene>
<evidence type="ECO:0000256" key="2">
    <source>
        <dbReference type="ARBA" id="ARBA00004477"/>
    </source>
</evidence>
<dbReference type="SMART" id="SM01079">
    <property type="entry name" value="CHASE"/>
    <property type="match status" value="1"/>
</dbReference>
<dbReference type="GO" id="GO:0010029">
    <property type="term" value="P:regulation of seed germination"/>
    <property type="evidence" value="ECO:0007669"/>
    <property type="project" value="UniProtKB-ARBA"/>
</dbReference>
<proteinExistence type="predicted"/>
<keyword evidence="12" id="KW-0256">Endoplasmic reticulum</keyword>
<dbReference type="Gene3D" id="3.30.565.10">
    <property type="entry name" value="Histidine kinase-like ATPase, C-terminal domain"/>
    <property type="match status" value="1"/>
</dbReference>
<dbReference type="CDD" id="cd17546">
    <property type="entry name" value="REC_hyHK_CKI1_RcsC-like"/>
    <property type="match status" value="1"/>
</dbReference>
<keyword evidence="18" id="KW-0449">Lipoprotein</keyword>
<dbReference type="GO" id="GO:0009884">
    <property type="term" value="F:cytokinin receptor activity"/>
    <property type="evidence" value="ECO:0007669"/>
    <property type="project" value="UniProtKB-ARBA"/>
</dbReference>
<evidence type="ECO:0000256" key="13">
    <source>
        <dbReference type="ARBA" id="ARBA00022989"/>
    </source>
</evidence>
<dbReference type="Gene3D" id="3.40.50.2300">
    <property type="match status" value="1"/>
</dbReference>
<keyword evidence="7" id="KW-0336">GPI-anchor</keyword>
<dbReference type="Gene3D" id="1.20.58.1040">
    <property type="match status" value="1"/>
</dbReference>
<sequence>MSCGAEAGTIVKLSGLSVKIHSSDLVDMPTNSKVSAVNGTMPTKFMTRKQEETLLGSYSSWKWRRKYVFFWPFVAAATMVCIALMLSLRGGLLEKKAKSLDSFRGTAQVLMQHFNVSEDLLPDLASLSSESDQLSSTQCSKKREPEMAIIDDIACALKVLNSEMQEFQRQGKWVVEDQCPIPDWDISKPIEQSLRRESLSHFSLSTISAILRVCLENIKQTRQSGDCAEDHCKLLVSFSIKGCLVVIGMIASLTLAGFYLKFLRNQRQQIVQLELAPLQRQPLLQLKQQHLSHSPPKSAGKWRKKFLIVFVVVGVLTSIWLFWYLNRKNILWREETLANMCDERARMLQDQFNVSMNHVHALAILVSTFHHGKDPSAIDQKTFGEYTERTAFERPLTSGVAYALKVAHSEREQFEKRHGWTIKKMETEDQTLVQDCIPENLDPAPVQDEYAPVIFSQETVSHIVSIDMMSGKEDRENILRARASGKGVLTSPFKLLKSNHLGVVLTFAVYNADLPPDATPEQRTEATVGYLGASYDVPSLVEKLLHQLASKQTIVVNVYDTTNASSPILMYGADVNDTGLLRISSLDFGDPSRRHEMHCRFKQKPPLPWTAINTSAGVLVITLLVGHIFRAAISRIAKVEEDYRQMMELKARAEAADVAKSQFLATVSHEIRTPMNGVLGMLQMLMDTDLDPNQMDYAQTAHASGKDLISLINEVLDQAKIESGRLELEAVPFDLRSVLDNVLSLFSGRSNEKGIELAVYVSNRLPEVVVGDPGRFRQIITNLVGNSIKFTHDKGHIFVSVLLADEVKGLADVKDPVLKQCLNLVDDTSNNMWNTLSGFPVVERWKSWENFRRISSKDTLEEAEMITLLVTVEDTGVGIPVDAQSRIFTPFMQADSSTSRTYGGTGIGLSICKCLVDLMGGEIGFVSEPGIGSTFSFTVSFRKGETSSLDTWRKPYDPAVVEFRGLKALLIDKRSIRSEVTRYHLHRLGITADVTSDLRSAWSYLSSACHSSIPGDLAMVLIDKEVWDEESGTAFHLLLRKPMQNGGREILLNLPKVFLLATSIGADKRSELISAGLVDNILMKPLRLSVLVSCFQEALASGKKSQVTRKKPSNLRHLLRGKRILVVDDNLVNRRVAEGALKKYGAIVTCVDSGMASLKMLKPPHNFDACFMDFQMPEMDGFEATRRIRSMEKQVNEQIASGEASMEMFGNVPYWHTPILAMTADVIQATSEECVKCGMDDYVSKPFEEEQLYNAVARFFDSACKSAVACPVFVEAGCSVKHLAEQLSCMCHCSREIPLALSSKRISKIGHAVPVTNLSLSKMSTFWPRIMLLALLVISITPRYSDGQFEQWCVADEQTPDDELQMALDWACGKGGADCSQIQLNQSCYFPNTIRDHASYAFNNYFQKFKNKGGSCYFKGAAMITELDPSHGSCHYEFIP</sequence>
<keyword evidence="5" id="KW-1003">Cell membrane</keyword>
<dbReference type="InterPro" id="IPR003594">
    <property type="entry name" value="HATPase_dom"/>
</dbReference>
<feature type="modified residue" description="4-aspartylphosphate" evidence="19">
    <location>
        <position position="1023"/>
    </location>
</feature>
<name>A0A9Q0FLM7_9ROSI</name>
<feature type="transmembrane region" description="Helical" evidence="20">
    <location>
        <begin position="306"/>
        <end position="325"/>
    </location>
</feature>
<accession>A0A9Q0FLM7</accession>
<dbReference type="GO" id="GO:0080117">
    <property type="term" value="P:secondary growth"/>
    <property type="evidence" value="ECO:0007669"/>
    <property type="project" value="UniProtKB-ARBA"/>
</dbReference>
<evidence type="ECO:0000256" key="7">
    <source>
        <dbReference type="ARBA" id="ARBA00022622"/>
    </source>
</evidence>
<evidence type="ECO:0000256" key="20">
    <source>
        <dbReference type="SAM" id="Phobius"/>
    </source>
</evidence>
<dbReference type="FunFam" id="3.40.50.2300:FF:000137">
    <property type="entry name" value="Histidine kinase 3"/>
    <property type="match status" value="1"/>
</dbReference>
<dbReference type="InterPro" id="IPR011006">
    <property type="entry name" value="CheY-like_superfamily"/>
</dbReference>
<dbReference type="PROSITE" id="PS50839">
    <property type="entry name" value="CHASE"/>
    <property type="match status" value="1"/>
</dbReference>
<dbReference type="GO" id="GO:0005634">
    <property type="term" value="C:nucleus"/>
    <property type="evidence" value="ECO:0007669"/>
    <property type="project" value="TreeGrafter"/>
</dbReference>
<keyword evidence="14 20" id="KW-0472">Membrane</keyword>
<evidence type="ECO:0000256" key="16">
    <source>
        <dbReference type="ARBA" id="ARBA00023170"/>
    </source>
</evidence>
<dbReference type="Pfam" id="PF24896">
    <property type="entry name" value="Receiver_CRE1"/>
    <property type="match status" value="1"/>
</dbReference>
<keyword evidence="11 24" id="KW-0418">Kinase</keyword>
<comment type="catalytic activity">
    <reaction evidence="1">
        <text>ATP + protein L-histidine = ADP + protein N-phospho-L-histidine.</text>
        <dbReference type="EC" id="2.7.13.3"/>
    </reaction>
</comment>
<dbReference type="GO" id="GO:0010087">
    <property type="term" value="P:phloem or xylem histogenesis"/>
    <property type="evidence" value="ECO:0007669"/>
    <property type="project" value="UniProtKB-ARBA"/>
</dbReference>
<dbReference type="GO" id="GO:0005886">
    <property type="term" value="C:plasma membrane"/>
    <property type="evidence" value="ECO:0007669"/>
    <property type="project" value="UniProtKB-SubCell"/>
</dbReference>
<dbReference type="FunFam" id="1.20.58.1040:FF:000001">
    <property type="entry name" value="Glucan endo-1,3-beta-glucosidase 4"/>
    <property type="match status" value="1"/>
</dbReference>
<keyword evidence="17" id="KW-0325">Glycoprotein</keyword>
<evidence type="ECO:0000256" key="8">
    <source>
        <dbReference type="ARBA" id="ARBA00022679"/>
    </source>
</evidence>
<dbReference type="GO" id="GO:0043424">
    <property type="term" value="F:protein histidine kinase binding"/>
    <property type="evidence" value="ECO:0007669"/>
    <property type="project" value="UniProtKB-ARBA"/>
</dbReference>
<dbReference type="GO" id="GO:0010271">
    <property type="term" value="P:regulation of chlorophyll catabolic process"/>
    <property type="evidence" value="ECO:0007669"/>
    <property type="project" value="UniProtKB-ARBA"/>
</dbReference>
<keyword evidence="8" id="KW-0808">Transferase</keyword>
<feature type="domain" description="Histidine kinase" evidence="21">
    <location>
        <begin position="666"/>
        <end position="943"/>
    </location>
</feature>
<keyword evidence="15" id="KW-1015">Disulfide bond</keyword>
<dbReference type="Pfam" id="PF00512">
    <property type="entry name" value="HisKA"/>
    <property type="match status" value="1"/>
</dbReference>
<dbReference type="Gene3D" id="6.10.250.1190">
    <property type="match status" value="1"/>
</dbReference>
<dbReference type="SMART" id="SM00388">
    <property type="entry name" value="HisKA"/>
    <property type="match status" value="1"/>
</dbReference>
<dbReference type="InterPro" id="IPR050956">
    <property type="entry name" value="2C_system_His_kinase"/>
</dbReference>
<comment type="caution">
    <text evidence="24">The sequence shown here is derived from an EMBL/GenBank/DDBJ whole genome shotgun (WGS) entry which is preliminary data.</text>
</comment>
<evidence type="ECO:0000313" key="24">
    <source>
        <dbReference type="EMBL" id="KAJ4832880.1"/>
    </source>
</evidence>
<dbReference type="InterPro" id="IPR003661">
    <property type="entry name" value="HisK_dim/P_dom"/>
</dbReference>
<dbReference type="PROSITE" id="PS50110">
    <property type="entry name" value="RESPONSE_REGULATORY"/>
    <property type="match status" value="2"/>
</dbReference>
<evidence type="ECO:0000256" key="11">
    <source>
        <dbReference type="ARBA" id="ARBA00022777"/>
    </source>
</evidence>
<dbReference type="Pfam" id="PF00072">
    <property type="entry name" value="Response_reg"/>
    <property type="match status" value="1"/>
</dbReference>
<keyword evidence="9 20" id="KW-0812">Transmembrane</keyword>
<dbReference type="InterPro" id="IPR004358">
    <property type="entry name" value="Sig_transdc_His_kin-like_C"/>
</dbReference>
<dbReference type="PANTHER" id="PTHR43719">
    <property type="entry name" value="TWO-COMPONENT HISTIDINE KINASE"/>
    <property type="match status" value="1"/>
</dbReference>
<keyword evidence="25" id="KW-1185">Reference proteome</keyword>
<evidence type="ECO:0000256" key="18">
    <source>
        <dbReference type="ARBA" id="ARBA00023288"/>
    </source>
</evidence>
<evidence type="ECO:0000313" key="25">
    <source>
        <dbReference type="Proteomes" id="UP001141552"/>
    </source>
</evidence>
<dbReference type="SMART" id="SM00768">
    <property type="entry name" value="X8"/>
    <property type="match status" value="1"/>
</dbReference>
<dbReference type="Gene3D" id="1.10.287.130">
    <property type="match status" value="1"/>
</dbReference>
<dbReference type="GO" id="GO:0009506">
    <property type="term" value="C:plasmodesma"/>
    <property type="evidence" value="ECO:0007669"/>
    <property type="project" value="UniProtKB-ARBA"/>
</dbReference>
<feature type="transmembrane region" description="Helical" evidence="20">
    <location>
        <begin position="238"/>
        <end position="260"/>
    </location>
</feature>
<dbReference type="EC" id="2.7.13.3" evidence="4"/>
<dbReference type="GO" id="GO:0034757">
    <property type="term" value="P:negative regulation of iron ion transport"/>
    <property type="evidence" value="ECO:0007669"/>
    <property type="project" value="UniProtKB-ARBA"/>
</dbReference>
<dbReference type="GO" id="GO:0009414">
    <property type="term" value="P:response to water deprivation"/>
    <property type="evidence" value="ECO:0007669"/>
    <property type="project" value="UniProtKB-ARBA"/>
</dbReference>
<dbReference type="GO" id="GO:0070417">
    <property type="term" value="P:cellular response to cold"/>
    <property type="evidence" value="ECO:0007669"/>
    <property type="project" value="UniProtKB-ARBA"/>
</dbReference>
<keyword evidence="16" id="KW-0675">Receptor</keyword>
<dbReference type="Pfam" id="PF03924">
    <property type="entry name" value="CHASE"/>
    <property type="match status" value="1"/>
</dbReference>
<dbReference type="GO" id="GO:0071215">
    <property type="term" value="P:cellular response to abscisic acid stimulus"/>
    <property type="evidence" value="ECO:0007669"/>
    <property type="project" value="UniProtKB-ARBA"/>
</dbReference>
<dbReference type="GO" id="GO:0009909">
    <property type="term" value="P:regulation of flower development"/>
    <property type="evidence" value="ECO:0007669"/>
    <property type="project" value="UniProtKB-ARBA"/>
</dbReference>
<keyword evidence="13 20" id="KW-1133">Transmembrane helix</keyword>
<dbReference type="InterPro" id="IPR042240">
    <property type="entry name" value="CHASE_sf"/>
</dbReference>
<dbReference type="GO" id="GO:0009651">
    <property type="term" value="P:response to salt stress"/>
    <property type="evidence" value="ECO:0007669"/>
    <property type="project" value="UniProtKB-ARBA"/>
</dbReference>
<dbReference type="InterPro" id="IPR056839">
    <property type="entry name" value="Receiver_AHK4/CRE1_1st"/>
</dbReference>
<dbReference type="Proteomes" id="UP001141552">
    <property type="component" value="Unassembled WGS sequence"/>
</dbReference>
<feature type="modified residue" description="4-aspartylphosphate" evidence="19">
    <location>
        <position position="1173"/>
    </location>
</feature>